<dbReference type="EMBL" id="FQVY01000001">
    <property type="protein sequence ID" value="SHF83658.1"/>
    <property type="molecule type" value="Genomic_DNA"/>
</dbReference>
<keyword evidence="1" id="KW-0812">Transmembrane</keyword>
<feature type="transmembrane region" description="Helical" evidence="1">
    <location>
        <begin position="38"/>
        <end position="57"/>
    </location>
</feature>
<feature type="transmembrane region" description="Helical" evidence="1">
    <location>
        <begin position="146"/>
        <end position="167"/>
    </location>
</feature>
<keyword evidence="1" id="KW-0472">Membrane</keyword>
<accession>A0AAQ1RVH8</accession>
<evidence type="ECO:0000313" key="5">
    <source>
        <dbReference type="Proteomes" id="UP000474718"/>
    </source>
</evidence>
<dbReference type="PANTHER" id="PTHR41309">
    <property type="entry name" value="MEMBRANE PROTEIN-RELATED"/>
    <property type="match status" value="1"/>
</dbReference>
<evidence type="ECO:0000313" key="4">
    <source>
        <dbReference type="Proteomes" id="UP000184089"/>
    </source>
</evidence>
<protein>
    <submittedName>
        <fullName evidence="3">ABC-2 family transporter protein</fullName>
    </submittedName>
</protein>
<evidence type="ECO:0000313" key="2">
    <source>
        <dbReference type="EMBL" id="MZL70151.1"/>
    </source>
</evidence>
<reference evidence="2 5" key="3">
    <citation type="journal article" date="2019" name="Nat. Med.">
        <title>A library of human gut bacterial isolates paired with longitudinal multiomics data enables mechanistic microbiome research.</title>
        <authorList>
            <person name="Poyet M."/>
            <person name="Groussin M."/>
            <person name="Gibbons S.M."/>
            <person name="Avila-Pacheco J."/>
            <person name="Jiang X."/>
            <person name="Kearney S.M."/>
            <person name="Perrotta A.R."/>
            <person name="Berdy B."/>
            <person name="Zhao S."/>
            <person name="Lieberman T.D."/>
            <person name="Swanson P.K."/>
            <person name="Smith M."/>
            <person name="Roesemann S."/>
            <person name="Alexander J.E."/>
            <person name="Rich S.A."/>
            <person name="Livny J."/>
            <person name="Vlamakis H."/>
            <person name="Clish C."/>
            <person name="Bullock K."/>
            <person name="Deik A."/>
            <person name="Scott J."/>
            <person name="Pierce K.A."/>
            <person name="Xavier R.J."/>
            <person name="Alm E.J."/>
        </authorList>
    </citation>
    <scope>NUCLEOTIDE SEQUENCE [LARGE SCALE GENOMIC DNA]</scope>
    <source>
        <strain evidence="2 5">BIOML-A2</strain>
    </source>
</reference>
<keyword evidence="5" id="KW-1185">Reference proteome</keyword>
<dbReference type="InterPro" id="IPR025699">
    <property type="entry name" value="ABC2_memb-like"/>
</dbReference>
<dbReference type="Proteomes" id="UP000184089">
    <property type="component" value="Unassembled WGS sequence"/>
</dbReference>
<evidence type="ECO:0000313" key="3">
    <source>
        <dbReference type="EMBL" id="SHF83658.1"/>
    </source>
</evidence>
<comment type="caution">
    <text evidence="3">The sequence shown here is derived from an EMBL/GenBank/DDBJ whole genome shotgun (WGS) entry which is preliminary data.</text>
</comment>
<dbReference type="EMBL" id="WWVX01000007">
    <property type="protein sequence ID" value="MZL70151.1"/>
    <property type="molecule type" value="Genomic_DNA"/>
</dbReference>
<proteinExistence type="predicted"/>
<reference evidence="3" key="1">
    <citation type="submission" date="2016-11" db="EMBL/GenBank/DDBJ databases">
        <authorList>
            <person name="Varghese N."/>
            <person name="Submissions S."/>
        </authorList>
    </citation>
    <scope>NUCLEOTIDE SEQUENCE</scope>
    <source>
        <strain evidence="3">DSM 4029</strain>
    </source>
</reference>
<dbReference type="PANTHER" id="PTHR41309:SF2">
    <property type="entry name" value="MEMBRANE PROTEIN"/>
    <property type="match status" value="1"/>
</dbReference>
<reference evidence="4" key="2">
    <citation type="submission" date="2016-11" db="EMBL/GenBank/DDBJ databases">
        <authorList>
            <person name="Jaros S."/>
            <person name="Januszkiewicz K."/>
            <person name="Wedrychowicz H."/>
        </authorList>
    </citation>
    <scope>NUCLEOTIDE SEQUENCE [LARGE SCALE GENOMIC DNA]</scope>
    <source>
        <strain evidence="4">DSM 4029</strain>
    </source>
</reference>
<organism evidence="3 4">
    <name type="scientific">Bittarella massiliensis</name>
    <name type="common">ex Durand et al. 2017</name>
    <dbReference type="NCBI Taxonomy" id="1720313"/>
    <lineage>
        <taxon>Bacteria</taxon>
        <taxon>Bacillati</taxon>
        <taxon>Bacillota</taxon>
        <taxon>Clostridia</taxon>
        <taxon>Eubacteriales</taxon>
        <taxon>Oscillospiraceae</taxon>
        <taxon>Bittarella (ex Durand et al. 2017)</taxon>
    </lineage>
</organism>
<feature type="transmembrane region" description="Helical" evidence="1">
    <location>
        <begin position="12"/>
        <end position="32"/>
    </location>
</feature>
<evidence type="ECO:0000256" key="1">
    <source>
        <dbReference type="SAM" id="Phobius"/>
    </source>
</evidence>
<keyword evidence="1" id="KW-1133">Transmembrane helix</keyword>
<dbReference type="Pfam" id="PF13346">
    <property type="entry name" value="ABC2_membrane_5"/>
    <property type="match status" value="1"/>
</dbReference>
<sequence>MRGLLLKDFCIFGKSAKFYILYLVGMAVLGLGMKNSSFIVGIVVMMLSILCITTFSYDDMARWPAYAAALPVSRSKVVLSKYVLGVGMPLLGGVVAFLITVGYSFIRPEDMANNALTAVLTACIGVLFNLILLPPTFKWGAEKSRIILYAAMAAIFAIALLAGKFAALEQLSLPQLPTVLWVGLIAAVMVGSTLISYGVSCRIYAKKEF</sequence>
<name>A0AAQ1RVH8_9FIRM</name>
<feature type="transmembrane region" description="Helical" evidence="1">
    <location>
        <begin position="82"/>
        <end position="106"/>
    </location>
</feature>
<feature type="transmembrane region" description="Helical" evidence="1">
    <location>
        <begin position="112"/>
        <end position="134"/>
    </location>
</feature>
<dbReference type="AlphaFoldDB" id="A0AAQ1RVH8"/>
<gene>
    <name evidence="2" type="ORF">GT747_10340</name>
    <name evidence="3" type="ORF">SAMN05444424_0863</name>
</gene>
<dbReference type="RefSeq" id="WP_021660239.1">
    <property type="nucleotide sequence ID" value="NZ_FQVY01000001.1"/>
</dbReference>
<feature type="transmembrane region" description="Helical" evidence="1">
    <location>
        <begin position="179"/>
        <end position="199"/>
    </location>
</feature>
<dbReference type="Proteomes" id="UP000474718">
    <property type="component" value="Unassembled WGS sequence"/>
</dbReference>